<feature type="transmembrane region" description="Helical" evidence="7">
    <location>
        <begin position="265"/>
        <end position="282"/>
    </location>
</feature>
<keyword evidence="2 7" id="KW-0813">Transport</keyword>
<comment type="caution">
    <text evidence="9">The sequence shown here is derived from an EMBL/GenBank/DDBJ whole genome shotgun (WGS) entry which is preliminary data.</text>
</comment>
<dbReference type="InterPro" id="IPR000515">
    <property type="entry name" value="MetI-like"/>
</dbReference>
<dbReference type="Proteomes" id="UP000775686">
    <property type="component" value="Unassembled WGS sequence"/>
</dbReference>
<feature type="transmembrane region" description="Helical" evidence="7">
    <location>
        <begin position="12"/>
        <end position="35"/>
    </location>
</feature>
<dbReference type="PANTHER" id="PTHR43744:SF9">
    <property type="entry name" value="POLYGALACTURONAN_RHAMNOGALACTURONAN TRANSPORT SYSTEM PERMEASE PROTEIN YTCP"/>
    <property type="match status" value="1"/>
</dbReference>
<evidence type="ECO:0000259" key="8">
    <source>
        <dbReference type="PROSITE" id="PS50928"/>
    </source>
</evidence>
<accession>A0ABS2EGQ3</accession>
<feature type="transmembrane region" description="Helical" evidence="7">
    <location>
        <begin position="142"/>
        <end position="163"/>
    </location>
</feature>
<dbReference type="RefSeq" id="WP_191427338.1">
    <property type="nucleotide sequence ID" value="NZ_JACJKH010000011.1"/>
</dbReference>
<evidence type="ECO:0000256" key="5">
    <source>
        <dbReference type="ARBA" id="ARBA00022989"/>
    </source>
</evidence>
<dbReference type="Gene3D" id="1.10.3720.10">
    <property type="entry name" value="MetI-like"/>
    <property type="match status" value="1"/>
</dbReference>
<evidence type="ECO:0000313" key="9">
    <source>
        <dbReference type="EMBL" id="MBM6744219.1"/>
    </source>
</evidence>
<feature type="transmembrane region" description="Helical" evidence="7">
    <location>
        <begin position="184"/>
        <end position="209"/>
    </location>
</feature>
<dbReference type="Pfam" id="PF00528">
    <property type="entry name" value="BPD_transp_1"/>
    <property type="match status" value="1"/>
</dbReference>
<dbReference type="PROSITE" id="PS50928">
    <property type="entry name" value="ABC_TM1"/>
    <property type="match status" value="1"/>
</dbReference>
<dbReference type="EMBL" id="JACJKH010000011">
    <property type="protein sequence ID" value="MBM6744219.1"/>
    <property type="molecule type" value="Genomic_DNA"/>
</dbReference>
<organism evidence="9 10">
    <name type="scientific">Drancourtella massiliensis</name>
    <dbReference type="NCBI Taxonomy" id="1632013"/>
    <lineage>
        <taxon>Bacteria</taxon>
        <taxon>Bacillati</taxon>
        <taxon>Bacillota</taxon>
        <taxon>Clostridia</taxon>
        <taxon>Eubacteriales</taxon>
        <taxon>Oscillospiraceae</taxon>
        <taxon>Drancourtella</taxon>
    </lineage>
</organism>
<evidence type="ECO:0000256" key="6">
    <source>
        <dbReference type="ARBA" id="ARBA00023136"/>
    </source>
</evidence>
<evidence type="ECO:0000256" key="4">
    <source>
        <dbReference type="ARBA" id="ARBA00022692"/>
    </source>
</evidence>
<feature type="transmembrane region" description="Helical" evidence="7">
    <location>
        <begin position="81"/>
        <end position="100"/>
    </location>
</feature>
<comment type="subcellular location">
    <subcellularLocation>
        <location evidence="1 7">Cell membrane</location>
        <topology evidence="1 7">Multi-pass membrane protein</topology>
    </subcellularLocation>
</comment>
<gene>
    <name evidence="9" type="ORF">H6A32_07830</name>
</gene>
<feature type="domain" description="ABC transmembrane type-1" evidence="8">
    <location>
        <begin position="70"/>
        <end position="279"/>
    </location>
</feature>
<reference evidence="9 10" key="1">
    <citation type="journal article" date="2021" name="Sci. Rep.">
        <title>The distribution of antibiotic resistance genes in chicken gut microbiota commensals.</title>
        <authorList>
            <person name="Juricova H."/>
            <person name="Matiasovicova J."/>
            <person name="Kubasova T."/>
            <person name="Cejkova D."/>
            <person name="Rychlik I."/>
        </authorList>
    </citation>
    <scope>NUCLEOTIDE SEQUENCE [LARGE SCALE GENOMIC DNA]</scope>
    <source>
        <strain evidence="9 10">An770</strain>
    </source>
</reference>
<evidence type="ECO:0000256" key="1">
    <source>
        <dbReference type="ARBA" id="ARBA00004651"/>
    </source>
</evidence>
<comment type="similarity">
    <text evidence="7">Belongs to the binding-protein-dependent transport system permease family.</text>
</comment>
<evidence type="ECO:0000313" key="10">
    <source>
        <dbReference type="Proteomes" id="UP000775686"/>
    </source>
</evidence>
<dbReference type="SUPFAM" id="SSF161098">
    <property type="entry name" value="MetI-like"/>
    <property type="match status" value="1"/>
</dbReference>
<evidence type="ECO:0000256" key="2">
    <source>
        <dbReference type="ARBA" id="ARBA00022448"/>
    </source>
</evidence>
<dbReference type="InterPro" id="IPR035906">
    <property type="entry name" value="MetI-like_sf"/>
</dbReference>
<protein>
    <submittedName>
        <fullName evidence="9">Carbohydrate ABC transporter permease</fullName>
    </submittedName>
</protein>
<keyword evidence="4 7" id="KW-0812">Transmembrane</keyword>
<dbReference type="PANTHER" id="PTHR43744">
    <property type="entry name" value="ABC TRANSPORTER PERMEASE PROTEIN MG189-RELATED-RELATED"/>
    <property type="match status" value="1"/>
</dbReference>
<keyword evidence="3" id="KW-1003">Cell membrane</keyword>
<dbReference type="CDD" id="cd06261">
    <property type="entry name" value="TM_PBP2"/>
    <property type="match status" value="1"/>
</dbReference>
<sequence length="297" mass="32701">MQYKTKGNKIFNVVNIFILTIVSLTCILPFINLLAISFSDSAAVSAGAVGFVPVDFTLSAYEYALKGGKFLRALLISFERVFLGVGINLILMILTAYPLSKTRKQVTGRSVYMVYFVITMLVSGGMIPTYLVVTGLGLKDTIWALVLPGAVPVYNMIILMNFMRGIPEEIEEAAAIDGASPFQILVKVLLPVLKPALATVGLFCIVTHWNDWFSGMIYMNNPNNYPLQTYLQTLLQSFEQLLRSSQGAQDIQALLVQMDARTGRAAQLFLGAIPVMIIYPFLQKYFTKGLVLGSVKG</sequence>
<keyword evidence="10" id="KW-1185">Reference proteome</keyword>
<feature type="transmembrane region" description="Helical" evidence="7">
    <location>
        <begin position="112"/>
        <end position="136"/>
    </location>
</feature>
<keyword evidence="5 7" id="KW-1133">Transmembrane helix</keyword>
<name>A0ABS2EGQ3_9FIRM</name>
<evidence type="ECO:0000256" key="3">
    <source>
        <dbReference type="ARBA" id="ARBA00022475"/>
    </source>
</evidence>
<evidence type="ECO:0000256" key="7">
    <source>
        <dbReference type="RuleBase" id="RU363032"/>
    </source>
</evidence>
<proteinExistence type="inferred from homology"/>
<keyword evidence="6 7" id="KW-0472">Membrane</keyword>